<dbReference type="EMBL" id="BARS01005039">
    <property type="protein sequence ID" value="GAF67974.1"/>
    <property type="molecule type" value="Genomic_DNA"/>
</dbReference>
<protein>
    <submittedName>
        <fullName evidence="1">Uncharacterized protein</fullName>
    </submittedName>
</protein>
<evidence type="ECO:0000313" key="1">
    <source>
        <dbReference type="EMBL" id="GAF67974.1"/>
    </source>
</evidence>
<accession>X0RGJ4</accession>
<organism evidence="1">
    <name type="scientific">marine sediment metagenome</name>
    <dbReference type="NCBI Taxonomy" id="412755"/>
    <lineage>
        <taxon>unclassified sequences</taxon>
        <taxon>metagenomes</taxon>
        <taxon>ecological metagenomes</taxon>
    </lineage>
</organism>
<dbReference type="AlphaFoldDB" id="X0RGJ4"/>
<dbReference type="Gene3D" id="2.40.160.60">
    <property type="entry name" value="Outer membrane protein transport protein (OMPP1/FadL/TodX)"/>
    <property type="match status" value="1"/>
</dbReference>
<comment type="caution">
    <text evidence="1">The sequence shown here is derived from an EMBL/GenBank/DDBJ whole genome shotgun (WGS) entry which is preliminary data.</text>
</comment>
<dbReference type="SUPFAM" id="SSF56935">
    <property type="entry name" value="Porins"/>
    <property type="match status" value="1"/>
</dbReference>
<gene>
    <name evidence="1" type="ORF">S01H1_09866</name>
</gene>
<sequence length="88" mass="9106">MGRKTKFFKLPILSPGVLAGLFLSTVAAPSIVSASGFAVYTQGAKEFGVQNNVIAHSEGPASNYHNPALITGLKGTQIEAGTTLIFPS</sequence>
<reference evidence="1" key="1">
    <citation type="journal article" date="2014" name="Front. Microbiol.">
        <title>High frequency of phylogenetically diverse reductive dehalogenase-homologous genes in deep subseafloor sedimentary metagenomes.</title>
        <authorList>
            <person name="Kawai M."/>
            <person name="Futagami T."/>
            <person name="Toyoda A."/>
            <person name="Takaki Y."/>
            <person name="Nishi S."/>
            <person name="Hori S."/>
            <person name="Arai W."/>
            <person name="Tsubouchi T."/>
            <person name="Morono Y."/>
            <person name="Uchiyama I."/>
            <person name="Ito T."/>
            <person name="Fujiyama A."/>
            <person name="Inagaki F."/>
            <person name="Takami H."/>
        </authorList>
    </citation>
    <scope>NUCLEOTIDE SEQUENCE</scope>
    <source>
        <strain evidence="1">Expedition CK06-06</strain>
    </source>
</reference>
<name>X0RGJ4_9ZZZZ</name>
<feature type="non-terminal residue" evidence="1">
    <location>
        <position position="88"/>
    </location>
</feature>
<proteinExistence type="predicted"/>